<name>A0ABW2B9V4_9RHOB</name>
<evidence type="ECO:0000256" key="1">
    <source>
        <dbReference type="SAM" id="Phobius"/>
    </source>
</evidence>
<organism evidence="3 4">
    <name type="scientific">Sulfitobacter porphyrae</name>
    <dbReference type="NCBI Taxonomy" id="1246864"/>
    <lineage>
        <taxon>Bacteria</taxon>
        <taxon>Pseudomonadati</taxon>
        <taxon>Pseudomonadota</taxon>
        <taxon>Alphaproteobacteria</taxon>
        <taxon>Rhodobacterales</taxon>
        <taxon>Roseobacteraceae</taxon>
        <taxon>Sulfitobacter</taxon>
    </lineage>
</organism>
<feature type="transmembrane region" description="Helical" evidence="1">
    <location>
        <begin position="89"/>
        <end position="117"/>
    </location>
</feature>
<dbReference type="EMBL" id="JBHSWG010000003">
    <property type="protein sequence ID" value="MFC6761982.1"/>
    <property type="molecule type" value="Genomic_DNA"/>
</dbReference>
<feature type="domain" description="DUF1468" evidence="2">
    <location>
        <begin position="21"/>
        <end position="151"/>
    </location>
</feature>
<reference evidence="4" key="1">
    <citation type="journal article" date="2019" name="Int. J. Syst. Evol. Microbiol.">
        <title>The Global Catalogue of Microorganisms (GCM) 10K type strain sequencing project: providing services to taxonomists for standard genome sequencing and annotation.</title>
        <authorList>
            <consortium name="The Broad Institute Genomics Platform"/>
            <consortium name="The Broad Institute Genome Sequencing Center for Infectious Disease"/>
            <person name="Wu L."/>
            <person name="Ma J."/>
        </authorList>
    </citation>
    <scope>NUCLEOTIDE SEQUENCE [LARGE SCALE GENOMIC DNA]</scope>
    <source>
        <strain evidence="4">CCUG 66188</strain>
    </source>
</reference>
<feature type="transmembrane region" description="Helical" evidence="1">
    <location>
        <begin position="129"/>
        <end position="148"/>
    </location>
</feature>
<accession>A0ABW2B9V4</accession>
<keyword evidence="1" id="KW-1133">Transmembrane helix</keyword>
<evidence type="ECO:0000313" key="4">
    <source>
        <dbReference type="Proteomes" id="UP001596353"/>
    </source>
</evidence>
<dbReference type="Pfam" id="PF07331">
    <property type="entry name" value="TctB"/>
    <property type="match status" value="1"/>
</dbReference>
<feature type="transmembrane region" description="Helical" evidence="1">
    <location>
        <begin position="20"/>
        <end position="37"/>
    </location>
</feature>
<comment type="caution">
    <text evidence="3">The sequence shown here is derived from an EMBL/GenBank/DDBJ whole genome shotgun (WGS) entry which is preliminary data.</text>
</comment>
<keyword evidence="4" id="KW-1185">Reference proteome</keyword>
<protein>
    <submittedName>
        <fullName evidence="3">Tripartite tricarboxylate transporter TctB family protein</fullName>
    </submittedName>
</protein>
<keyword evidence="1" id="KW-0812">Transmembrane</keyword>
<gene>
    <name evidence="3" type="ORF">ACFQFQ_24745</name>
</gene>
<proteinExistence type="predicted"/>
<evidence type="ECO:0000259" key="2">
    <source>
        <dbReference type="Pfam" id="PF07331"/>
    </source>
</evidence>
<evidence type="ECO:0000313" key="3">
    <source>
        <dbReference type="EMBL" id="MFC6761982.1"/>
    </source>
</evidence>
<feature type="transmembrane region" description="Helical" evidence="1">
    <location>
        <begin position="49"/>
        <end position="69"/>
    </location>
</feature>
<sequence length="161" mass="17405">MAQFFTRTRFLYRLTSRGSLSGLTLIAVSAVVILEASRMPFGSTSQMGPGYFPTTLGVILAVFGLVLLVEGWRTPEARVTPGPLVPPALLLTAIVAFAVLYEIVGGIIAIIVVTLIAAMAEPGRKMVEWLLLPLAICFGIWLIFGLALDLQFKFLPPGLMR</sequence>
<dbReference type="InterPro" id="IPR009936">
    <property type="entry name" value="DUF1468"/>
</dbReference>
<keyword evidence="1" id="KW-0472">Membrane</keyword>
<dbReference type="Proteomes" id="UP001596353">
    <property type="component" value="Unassembled WGS sequence"/>
</dbReference>